<evidence type="ECO:0000256" key="1">
    <source>
        <dbReference type="SAM" id="SignalP"/>
    </source>
</evidence>
<feature type="domain" description="Beta-lactamase-related" evidence="2">
    <location>
        <begin position="54"/>
        <end position="201"/>
    </location>
</feature>
<dbReference type="AlphaFoldDB" id="A0AAD8Y7Y4"/>
<feature type="signal peptide" evidence="1">
    <location>
        <begin position="1"/>
        <end position="19"/>
    </location>
</feature>
<dbReference type="PANTHER" id="PTHR43283">
    <property type="entry name" value="BETA-LACTAMASE-RELATED"/>
    <property type="match status" value="1"/>
</dbReference>
<dbReference type="EMBL" id="JATAAI010000013">
    <property type="protein sequence ID" value="KAK1741474.1"/>
    <property type="molecule type" value="Genomic_DNA"/>
</dbReference>
<keyword evidence="1" id="KW-0732">Signal</keyword>
<dbReference type="InterPro" id="IPR050789">
    <property type="entry name" value="Diverse_Enzym_Activities"/>
</dbReference>
<accession>A0AAD8Y7Y4</accession>
<dbReference type="Gene3D" id="3.40.710.10">
    <property type="entry name" value="DD-peptidase/beta-lactamase superfamily"/>
    <property type="match status" value="1"/>
</dbReference>
<feature type="chain" id="PRO_5042227131" evidence="1">
    <location>
        <begin position="20"/>
        <end position="220"/>
    </location>
</feature>
<dbReference type="Proteomes" id="UP001224775">
    <property type="component" value="Unassembled WGS sequence"/>
</dbReference>
<dbReference type="InterPro" id="IPR012338">
    <property type="entry name" value="Beta-lactam/transpept-like"/>
</dbReference>
<name>A0AAD8Y7Y4_9STRA</name>
<reference evidence="3" key="1">
    <citation type="submission" date="2023-06" db="EMBL/GenBank/DDBJ databases">
        <title>Survivors Of The Sea: Transcriptome response of Skeletonema marinoi to long-term dormancy.</title>
        <authorList>
            <person name="Pinder M.I.M."/>
            <person name="Kourtchenko O."/>
            <person name="Robertson E.K."/>
            <person name="Larsson T."/>
            <person name="Maumus F."/>
            <person name="Osuna-Cruz C.M."/>
            <person name="Vancaester E."/>
            <person name="Stenow R."/>
            <person name="Vandepoele K."/>
            <person name="Ploug H."/>
            <person name="Bruchert V."/>
            <person name="Godhe A."/>
            <person name="Topel M."/>
        </authorList>
    </citation>
    <scope>NUCLEOTIDE SEQUENCE</scope>
    <source>
        <strain evidence="3">R05AC</strain>
    </source>
</reference>
<evidence type="ECO:0000313" key="4">
    <source>
        <dbReference type="Proteomes" id="UP001224775"/>
    </source>
</evidence>
<gene>
    <name evidence="3" type="ORF">QTG54_007952</name>
</gene>
<organism evidence="3 4">
    <name type="scientific">Skeletonema marinoi</name>
    <dbReference type="NCBI Taxonomy" id="267567"/>
    <lineage>
        <taxon>Eukaryota</taxon>
        <taxon>Sar</taxon>
        <taxon>Stramenopiles</taxon>
        <taxon>Ochrophyta</taxon>
        <taxon>Bacillariophyta</taxon>
        <taxon>Coscinodiscophyceae</taxon>
        <taxon>Thalassiosirophycidae</taxon>
        <taxon>Thalassiosirales</taxon>
        <taxon>Skeletonemataceae</taxon>
        <taxon>Skeletonema</taxon>
        <taxon>Skeletonema marinoi-dohrnii complex</taxon>
    </lineage>
</organism>
<keyword evidence="4" id="KW-1185">Reference proteome</keyword>
<proteinExistence type="predicted"/>
<sequence length="220" mass="23381">MKNLLFLSSATALFSSTSASGVDSATWEQDLVTAWESIGDCSPSTGICSQCGLGVAVVDLNGPNGLETRVYNAGPGDREAPWGPDNHWEIASVTKPFTAVAMLVLEDEGILTRDTTIGELLPCDWEKANSDVASIKLIEIVTHLSGLPAQPPDRGPSIGGNPFADYTEDRLCTSLLKLNGLPTRGRYSYSNYAYGTLGYALTLAIDPVNPPMKILSSEPS</sequence>
<dbReference type="SUPFAM" id="SSF56601">
    <property type="entry name" value="beta-lactamase/transpeptidase-like"/>
    <property type="match status" value="1"/>
</dbReference>
<dbReference type="Pfam" id="PF00144">
    <property type="entry name" value="Beta-lactamase"/>
    <property type="match status" value="1"/>
</dbReference>
<protein>
    <submittedName>
        <fullName evidence="3">Beta-lactamase family protein</fullName>
    </submittedName>
</protein>
<comment type="caution">
    <text evidence="3">The sequence shown here is derived from an EMBL/GenBank/DDBJ whole genome shotgun (WGS) entry which is preliminary data.</text>
</comment>
<evidence type="ECO:0000313" key="3">
    <source>
        <dbReference type="EMBL" id="KAK1741474.1"/>
    </source>
</evidence>
<evidence type="ECO:0000259" key="2">
    <source>
        <dbReference type="Pfam" id="PF00144"/>
    </source>
</evidence>
<dbReference type="InterPro" id="IPR001466">
    <property type="entry name" value="Beta-lactam-related"/>
</dbReference>